<evidence type="ECO:0000313" key="2">
    <source>
        <dbReference type="Proteomes" id="UP000015530"/>
    </source>
</evidence>
<reference evidence="2" key="1">
    <citation type="journal article" date="2013" name="Mol. Plant Microbe Interact.">
        <title>Global aspects of pacC regulation of pathogenicity genes in Colletotrichum gloeosporioides as revealed by transcriptome analysis.</title>
        <authorList>
            <person name="Alkan N."/>
            <person name="Meng X."/>
            <person name="Friedlander G."/>
            <person name="Reuveni E."/>
            <person name="Sukno S."/>
            <person name="Sherman A."/>
            <person name="Thon M."/>
            <person name="Fluhr R."/>
            <person name="Prusky D."/>
        </authorList>
    </citation>
    <scope>NUCLEOTIDE SEQUENCE [LARGE SCALE GENOMIC DNA]</scope>
    <source>
        <strain evidence="2">Cg-14</strain>
    </source>
</reference>
<comment type="caution">
    <text evidence="1">The sequence shown here is derived from an EMBL/GenBank/DDBJ whole genome shotgun (WGS) entry which is preliminary data.</text>
</comment>
<evidence type="ECO:0000313" key="1">
    <source>
        <dbReference type="EMBL" id="EQB48250.1"/>
    </source>
</evidence>
<protein>
    <submittedName>
        <fullName evidence="1">Uncharacterized protein</fullName>
    </submittedName>
</protein>
<dbReference type="HOGENOM" id="CLU_3431980_0_0_1"/>
<sequence>MSSLTLPVQHINEWCHG</sequence>
<name>T0LJC0_COLGC</name>
<gene>
    <name evidence="1" type="ORF">CGLO_12536</name>
</gene>
<organism evidence="1 2">
    <name type="scientific">Colletotrichum gloeosporioides (strain Cg-14)</name>
    <name type="common">Anthracnose fungus</name>
    <name type="synonym">Glomerella cingulata</name>
    <dbReference type="NCBI Taxonomy" id="1237896"/>
    <lineage>
        <taxon>Eukaryota</taxon>
        <taxon>Fungi</taxon>
        <taxon>Dikarya</taxon>
        <taxon>Ascomycota</taxon>
        <taxon>Pezizomycotina</taxon>
        <taxon>Sordariomycetes</taxon>
        <taxon>Hypocreomycetidae</taxon>
        <taxon>Glomerellales</taxon>
        <taxon>Glomerellaceae</taxon>
        <taxon>Colletotrichum</taxon>
        <taxon>Colletotrichum gloeosporioides species complex</taxon>
    </lineage>
</organism>
<dbReference type="EMBL" id="AMYD01002669">
    <property type="protein sequence ID" value="EQB48250.1"/>
    <property type="molecule type" value="Genomic_DNA"/>
</dbReference>
<proteinExistence type="predicted"/>
<dbReference type="AlphaFoldDB" id="T0LJC0"/>
<dbReference type="Proteomes" id="UP000015530">
    <property type="component" value="Unassembled WGS sequence"/>
</dbReference>
<accession>T0LJC0</accession>